<dbReference type="OrthoDB" id="5372904at2"/>
<keyword evidence="1" id="KW-1133">Transmembrane helix</keyword>
<evidence type="ECO:0008006" key="4">
    <source>
        <dbReference type="Google" id="ProtNLM"/>
    </source>
</evidence>
<name>A0A4U2ZBZ2_9BACT</name>
<dbReference type="AlphaFoldDB" id="A0A4U2ZBZ2"/>
<protein>
    <recommendedName>
        <fullName evidence="4">Type II secretion system protein</fullName>
    </recommendedName>
</protein>
<reference evidence="2 3" key="1">
    <citation type="submission" date="2019-04" db="EMBL/GenBank/DDBJ databases">
        <title>Sulfurimonas crateris sp. nov. a facultative anaerobic sulfur-oxidizing chemolithautotrophic bacterium isolated from a terrestrial mud vulcano.</title>
        <authorList>
            <person name="Ratnikova N.M."/>
            <person name="Slobodkin A.I."/>
            <person name="Merkel A.Y."/>
            <person name="Novikov A."/>
            <person name="Bonch-Osmolovskaya E.A."/>
            <person name="Slobodkina G.B."/>
        </authorList>
    </citation>
    <scope>NUCLEOTIDE SEQUENCE [LARGE SCALE GENOMIC DNA]</scope>
    <source>
        <strain evidence="2 3">SN118</strain>
    </source>
</reference>
<dbReference type="EMBL" id="SZPX01000001">
    <property type="protein sequence ID" value="TKI71212.1"/>
    <property type="molecule type" value="Genomic_DNA"/>
</dbReference>
<keyword evidence="3" id="KW-1185">Reference proteome</keyword>
<keyword evidence="1" id="KW-0812">Transmembrane</keyword>
<dbReference type="RefSeq" id="WP_137011822.1">
    <property type="nucleotide sequence ID" value="NZ_SZPX01000001.1"/>
</dbReference>
<sequence>MQRKNSILKTNPRKKRSGFAMIMAIAVIVVISTIMALSLSLTTETTKRTVDLYLYEQAELVAKSAVELTLLEIAKRDPVTNCLNTYTALPFDINITSIFDVNVSVQYVFTNNVGGCDMYINNINTPEQNGSVLMDVVVSTKTDITTEPIRYFRRTIQKL</sequence>
<gene>
    <name evidence="2" type="ORF">FCU45_02195</name>
</gene>
<keyword evidence="1" id="KW-0472">Membrane</keyword>
<proteinExistence type="predicted"/>
<dbReference type="Proteomes" id="UP000309561">
    <property type="component" value="Unassembled WGS sequence"/>
</dbReference>
<organism evidence="2 3">
    <name type="scientific">Sulfurimonas crateris</name>
    <dbReference type="NCBI Taxonomy" id="2574727"/>
    <lineage>
        <taxon>Bacteria</taxon>
        <taxon>Pseudomonadati</taxon>
        <taxon>Campylobacterota</taxon>
        <taxon>Epsilonproteobacteria</taxon>
        <taxon>Campylobacterales</taxon>
        <taxon>Sulfurimonadaceae</taxon>
        <taxon>Sulfurimonas</taxon>
    </lineage>
</organism>
<evidence type="ECO:0000313" key="3">
    <source>
        <dbReference type="Proteomes" id="UP000309561"/>
    </source>
</evidence>
<evidence type="ECO:0000256" key="1">
    <source>
        <dbReference type="SAM" id="Phobius"/>
    </source>
</evidence>
<evidence type="ECO:0000313" key="2">
    <source>
        <dbReference type="EMBL" id="TKI71212.1"/>
    </source>
</evidence>
<accession>A0A4U2ZBZ2</accession>
<feature type="transmembrane region" description="Helical" evidence="1">
    <location>
        <begin position="20"/>
        <end position="41"/>
    </location>
</feature>
<comment type="caution">
    <text evidence="2">The sequence shown here is derived from an EMBL/GenBank/DDBJ whole genome shotgun (WGS) entry which is preliminary data.</text>
</comment>